<evidence type="ECO:0000313" key="3">
    <source>
        <dbReference type="Proteomes" id="UP000075884"/>
    </source>
</evidence>
<dbReference type="EnsemblMetazoa" id="ADIR006553-RA">
    <property type="protein sequence ID" value="ADIR006553-PA"/>
    <property type="gene ID" value="ADIR006553"/>
</dbReference>
<keyword evidence="3" id="KW-1185">Reference proteome</keyword>
<feature type="compositionally biased region" description="Gly residues" evidence="1">
    <location>
        <begin position="96"/>
        <end position="105"/>
    </location>
</feature>
<feature type="compositionally biased region" description="Low complexity" evidence="1">
    <location>
        <begin position="127"/>
        <end position="138"/>
    </location>
</feature>
<evidence type="ECO:0000256" key="1">
    <source>
        <dbReference type="SAM" id="MobiDB-lite"/>
    </source>
</evidence>
<feature type="region of interest" description="Disordered" evidence="1">
    <location>
        <begin position="354"/>
        <end position="422"/>
    </location>
</feature>
<feature type="region of interest" description="Disordered" evidence="1">
    <location>
        <begin position="259"/>
        <end position="287"/>
    </location>
</feature>
<accession>A0A182NFY1</accession>
<feature type="compositionally biased region" description="Low complexity" evidence="1">
    <location>
        <begin position="612"/>
        <end position="630"/>
    </location>
</feature>
<reference evidence="2" key="2">
    <citation type="submission" date="2020-05" db="UniProtKB">
        <authorList>
            <consortium name="EnsemblMetazoa"/>
        </authorList>
    </citation>
    <scope>IDENTIFICATION</scope>
    <source>
        <strain evidence="2">WRAIR2</strain>
    </source>
</reference>
<feature type="compositionally biased region" description="Low complexity" evidence="1">
    <location>
        <begin position="368"/>
        <end position="380"/>
    </location>
</feature>
<protein>
    <submittedName>
        <fullName evidence="2">Uncharacterized protein</fullName>
    </submittedName>
</protein>
<name>A0A182NFY1_9DIPT</name>
<proteinExistence type="predicted"/>
<feature type="compositionally biased region" description="Low complexity" evidence="1">
    <location>
        <begin position="526"/>
        <end position="539"/>
    </location>
</feature>
<feature type="region of interest" description="Disordered" evidence="1">
    <location>
        <begin position="521"/>
        <end position="640"/>
    </location>
</feature>
<feature type="compositionally biased region" description="Low complexity" evidence="1">
    <location>
        <begin position="556"/>
        <end position="569"/>
    </location>
</feature>
<dbReference type="AlphaFoldDB" id="A0A182NFY1"/>
<sequence length="640" mass="67387">MTNPVRAKYVQSTNGADATPHQAHGIDPQDADLVLSTLRHQRDLFSGPLGIPDVTTRVGSVIHAFETMARQRQSLGGRESYHGRADKPYDTMATAGHGGGGGGGSSKYRSHRSNVKRVGDANRHKIILPSPKISPSPSAEAGQFYHGQPHFPHHPADSPHHPVSQHGFPTHHHHHLPPASFSYTDPRGVGPGVVRRYGGGSGAHGEENMHISSNNFEPNLPHSAADHNNHIQTLPGAMFPAVALSVSGTNTITAGGDDAVDTGTGDLPHFQLTNENESSNFDSLNLDDDYRKSSFGKQSKLLHQPQHHQQLLQRRGAPSNVNTLLLARAQQSTDSTANRTSGRGLWSLFGAGGGAGNASDPSSHNHHTATTTTTPGYSTSRNNPNVFFNVTSTAPPPTESAATTSIASPPPLHQLSTASASNSAVSGTTMRYYNHDNTINSANRRSLIAASPFEGGPAGASPTPAADDVPDRRNEPDTGIANEGNDNEAIDNHVSGDKFLRGTTVSQSFIKNVRIIGKKSSSYDVSGASGASAAANNNHNHTRKDSKRRVEAPPRTTGDGAGTSSSSNGFKQRGSLMMAAAAKHFTKRNRAPPQPGAAASIPVTNAPAEDVANNNNETGAAAGKGSGAPARVRRLQQQER</sequence>
<feature type="region of interest" description="Disordered" evidence="1">
    <location>
        <begin position="451"/>
        <end position="493"/>
    </location>
</feature>
<feature type="region of interest" description="Disordered" evidence="1">
    <location>
        <begin position="73"/>
        <end position="229"/>
    </location>
</feature>
<feature type="compositionally biased region" description="Polar residues" evidence="1">
    <location>
        <begin position="381"/>
        <end position="390"/>
    </location>
</feature>
<feature type="compositionally biased region" description="Basic and acidic residues" evidence="1">
    <location>
        <begin position="79"/>
        <end position="89"/>
    </location>
</feature>
<organism evidence="2 3">
    <name type="scientific">Anopheles dirus</name>
    <dbReference type="NCBI Taxonomy" id="7168"/>
    <lineage>
        <taxon>Eukaryota</taxon>
        <taxon>Metazoa</taxon>
        <taxon>Ecdysozoa</taxon>
        <taxon>Arthropoda</taxon>
        <taxon>Hexapoda</taxon>
        <taxon>Insecta</taxon>
        <taxon>Pterygota</taxon>
        <taxon>Neoptera</taxon>
        <taxon>Endopterygota</taxon>
        <taxon>Diptera</taxon>
        <taxon>Nematocera</taxon>
        <taxon>Culicoidea</taxon>
        <taxon>Culicidae</taxon>
        <taxon>Anophelinae</taxon>
        <taxon>Anopheles</taxon>
    </lineage>
</organism>
<reference evidence="3" key="1">
    <citation type="submission" date="2013-03" db="EMBL/GenBank/DDBJ databases">
        <title>The Genome Sequence of Anopheles dirus WRAIR2.</title>
        <authorList>
            <consortium name="The Broad Institute Genomics Platform"/>
            <person name="Neafsey D.E."/>
            <person name="Walton C."/>
            <person name="Walker B."/>
            <person name="Young S.K."/>
            <person name="Zeng Q."/>
            <person name="Gargeya S."/>
            <person name="Fitzgerald M."/>
            <person name="Haas B."/>
            <person name="Abouelleil A."/>
            <person name="Allen A.W."/>
            <person name="Alvarado L."/>
            <person name="Arachchi H.M."/>
            <person name="Berlin A.M."/>
            <person name="Chapman S.B."/>
            <person name="Gainer-Dewar J."/>
            <person name="Goldberg J."/>
            <person name="Griggs A."/>
            <person name="Gujja S."/>
            <person name="Hansen M."/>
            <person name="Howarth C."/>
            <person name="Imamovic A."/>
            <person name="Ireland A."/>
            <person name="Larimer J."/>
            <person name="McCowan C."/>
            <person name="Murphy C."/>
            <person name="Pearson M."/>
            <person name="Poon T.W."/>
            <person name="Priest M."/>
            <person name="Roberts A."/>
            <person name="Saif S."/>
            <person name="Shea T."/>
            <person name="Sisk P."/>
            <person name="Sykes S."/>
            <person name="Wortman J."/>
            <person name="Nusbaum C."/>
            <person name="Birren B."/>
        </authorList>
    </citation>
    <scope>NUCLEOTIDE SEQUENCE [LARGE SCALE GENOMIC DNA]</scope>
    <source>
        <strain evidence="3">WRAIR2</strain>
    </source>
</reference>
<feature type="region of interest" description="Disordered" evidence="1">
    <location>
        <begin position="1"/>
        <end position="25"/>
    </location>
</feature>
<evidence type="ECO:0000313" key="2">
    <source>
        <dbReference type="EnsemblMetazoa" id="ADIR006553-PA"/>
    </source>
</evidence>
<feature type="compositionally biased region" description="Low complexity" evidence="1">
    <location>
        <begin position="274"/>
        <end position="284"/>
    </location>
</feature>
<dbReference type="Proteomes" id="UP000075884">
    <property type="component" value="Unassembled WGS sequence"/>
</dbReference>
<dbReference type="VEuPathDB" id="VectorBase:ADIR006553"/>